<comment type="caution">
    <text evidence="6">The sequence shown here is derived from an EMBL/GenBank/DDBJ whole genome shotgun (WGS) entry which is preliminary data.</text>
</comment>
<comment type="cofactor">
    <cofactor evidence="1 4">
        <name>pyridoxal 5'-phosphate</name>
        <dbReference type="ChEBI" id="CHEBI:597326"/>
    </cofactor>
</comment>
<evidence type="ECO:0000256" key="1">
    <source>
        <dbReference type="ARBA" id="ARBA00001933"/>
    </source>
</evidence>
<dbReference type="EC" id="2.6.1.-" evidence="4"/>
<gene>
    <name evidence="6" type="primary">dapC</name>
    <name evidence="6" type="ORF">AB0C36_30680</name>
</gene>
<dbReference type="CDD" id="cd00609">
    <property type="entry name" value="AAT_like"/>
    <property type="match status" value="1"/>
</dbReference>
<dbReference type="InterPro" id="IPR015421">
    <property type="entry name" value="PyrdxlP-dep_Trfase_major"/>
</dbReference>
<dbReference type="InterPro" id="IPR015424">
    <property type="entry name" value="PyrdxlP-dep_Trfase"/>
</dbReference>
<sequence length="363" mass="38413">MSGRLPEFPWDRLESFKATAAAHPGGIVDLSVGTPVDPTPELVRDALAAASDSPGYPLTYGTSALREAVAGWLRRTLGVAGADPAAVLPVIGTKELVASLPAQLGLGPGDKVAHPALAYPTYDVGARLAGAEPVPVADGEFPDADGVRLVWINSPANPHGAVRSADELREIVAWTRSIGALLVSDECYIELGWEAEPVSVLHPDVCGGSHEGLLAIHSLSKRSNLAGYRAGFITGDPAVVRELLAVRKHAGLIMPGPVQEAMRVAFGDDAHVAEQKARYAARRAQLRGAFESAGFRIDHSEASLYLWATRDEPCWDTVGWLAERGVLTAPGDFYGTAGGRHVRIAFTATDERVEAAVERLKTA</sequence>
<feature type="domain" description="Aminotransferase class I/classII large" evidence="5">
    <location>
        <begin position="27"/>
        <end position="360"/>
    </location>
</feature>
<dbReference type="InterPro" id="IPR050881">
    <property type="entry name" value="LL-DAP_aminotransferase"/>
</dbReference>
<dbReference type="PROSITE" id="PS00105">
    <property type="entry name" value="AA_TRANSFER_CLASS_1"/>
    <property type="match status" value="1"/>
</dbReference>
<organism evidence="6 7">
    <name type="scientific">Streptodolium elevatio</name>
    <dbReference type="NCBI Taxonomy" id="3157996"/>
    <lineage>
        <taxon>Bacteria</taxon>
        <taxon>Bacillati</taxon>
        <taxon>Actinomycetota</taxon>
        <taxon>Actinomycetes</taxon>
        <taxon>Kitasatosporales</taxon>
        <taxon>Streptomycetaceae</taxon>
        <taxon>Streptodolium</taxon>
    </lineage>
</organism>
<name>A0ABV3DQ22_9ACTN</name>
<dbReference type="Gene3D" id="3.40.640.10">
    <property type="entry name" value="Type I PLP-dependent aspartate aminotransferase-like (Major domain)"/>
    <property type="match status" value="1"/>
</dbReference>
<accession>A0ABV3DQ22</accession>
<dbReference type="SUPFAM" id="SSF53383">
    <property type="entry name" value="PLP-dependent transferases"/>
    <property type="match status" value="1"/>
</dbReference>
<evidence type="ECO:0000256" key="2">
    <source>
        <dbReference type="ARBA" id="ARBA00022576"/>
    </source>
</evidence>
<evidence type="ECO:0000256" key="3">
    <source>
        <dbReference type="ARBA" id="ARBA00022679"/>
    </source>
</evidence>
<dbReference type="InterPro" id="IPR019880">
    <property type="entry name" value="OxyQ"/>
</dbReference>
<dbReference type="PANTHER" id="PTHR42832">
    <property type="entry name" value="AMINO ACID AMINOTRANSFERASE"/>
    <property type="match status" value="1"/>
</dbReference>
<evidence type="ECO:0000259" key="5">
    <source>
        <dbReference type="Pfam" id="PF00155"/>
    </source>
</evidence>
<evidence type="ECO:0000313" key="6">
    <source>
        <dbReference type="EMBL" id="MEU8137865.1"/>
    </source>
</evidence>
<dbReference type="NCBIfam" id="TIGR03539">
    <property type="entry name" value="DapC_actino"/>
    <property type="match status" value="1"/>
</dbReference>
<evidence type="ECO:0000313" key="7">
    <source>
        <dbReference type="Proteomes" id="UP001551482"/>
    </source>
</evidence>
<keyword evidence="3 4" id="KW-0808">Transferase</keyword>
<reference evidence="6 7" key="1">
    <citation type="submission" date="2024-06" db="EMBL/GenBank/DDBJ databases">
        <title>The Natural Products Discovery Center: Release of the First 8490 Sequenced Strains for Exploring Actinobacteria Biosynthetic Diversity.</title>
        <authorList>
            <person name="Kalkreuter E."/>
            <person name="Kautsar S.A."/>
            <person name="Yang D."/>
            <person name="Bader C.D."/>
            <person name="Teijaro C.N."/>
            <person name="Fluegel L."/>
            <person name="Davis C.M."/>
            <person name="Simpson J.R."/>
            <person name="Lauterbach L."/>
            <person name="Steele A.D."/>
            <person name="Gui C."/>
            <person name="Meng S."/>
            <person name="Li G."/>
            <person name="Viehrig K."/>
            <person name="Ye F."/>
            <person name="Su P."/>
            <person name="Kiefer A.F."/>
            <person name="Nichols A."/>
            <person name="Cepeda A.J."/>
            <person name="Yan W."/>
            <person name="Fan B."/>
            <person name="Jiang Y."/>
            <person name="Adhikari A."/>
            <person name="Zheng C.-J."/>
            <person name="Schuster L."/>
            <person name="Cowan T.M."/>
            <person name="Smanski M.J."/>
            <person name="Chevrette M.G."/>
            <person name="De Carvalho L.P.S."/>
            <person name="Shen B."/>
        </authorList>
    </citation>
    <scope>NUCLEOTIDE SEQUENCE [LARGE SCALE GENOMIC DNA]</scope>
    <source>
        <strain evidence="6 7">NPDC048946</strain>
    </source>
</reference>
<dbReference type="InterPro" id="IPR015422">
    <property type="entry name" value="PyrdxlP-dep_Trfase_small"/>
</dbReference>
<dbReference type="GO" id="GO:0009016">
    <property type="term" value="F:succinyldiaminopimelate transaminase activity"/>
    <property type="evidence" value="ECO:0007669"/>
    <property type="project" value="UniProtKB-EC"/>
</dbReference>
<dbReference type="Proteomes" id="UP001551482">
    <property type="component" value="Unassembled WGS sequence"/>
</dbReference>
<proteinExistence type="inferred from homology"/>
<evidence type="ECO:0000256" key="4">
    <source>
        <dbReference type="RuleBase" id="RU000481"/>
    </source>
</evidence>
<dbReference type="RefSeq" id="WP_358360406.1">
    <property type="nucleotide sequence ID" value="NZ_JBEZFP010000102.1"/>
</dbReference>
<dbReference type="PANTHER" id="PTHR42832:SF3">
    <property type="entry name" value="L-GLUTAMINE--4-(METHYLSULFANYL)-2-OXOBUTANOATE AMINOTRANSFERASE"/>
    <property type="match status" value="1"/>
</dbReference>
<dbReference type="InterPro" id="IPR004838">
    <property type="entry name" value="NHTrfase_class1_PyrdxlP-BS"/>
</dbReference>
<dbReference type="Pfam" id="PF00155">
    <property type="entry name" value="Aminotran_1_2"/>
    <property type="match status" value="1"/>
</dbReference>
<protein>
    <recommendedName>
        <fullName evidence="4">Aminotransferase</fullName>
        <ecNumber evidence="4">2.6.1.-</ecNumber>
    </recommendedName>
</protein>
<keyword evidence="7" id="KW-1185">Reference proteome</keyword>
<keyword evidence="2 4" id="KW-0032">Aminotransferase</keyword>
<dbReference type="EMBL" id="JBEZFP010000102">
    <property type="protein sequence ID" value="MEU8137865.1"/>
    <property type="molecule type" value="Genomic_DNA"/>
</dbReference>
<dbReference type="InterPro" id="IPR004839">
    <property type="entry name" value="Aminotransferase_I/II_large"/>
</dbReference>
<dbReference type="Gene3D" id="3.90.1150.10">
    <property type="entry name" value="Aspartate Aminotransferase, domain 1"/>
    <property type="match status" value="1"/>
</dbReference>
<comment type="similarity">
    <text evidence="4">Belongs to the class-I pyridoxal-phosphate-dependent aminotransferase family.</text>
</comment>